<evidence type="ECO:0000313" key="4">
    <source>
        <dbReference type="Proteomes" id="UP001199816"/>
    </source>
</evidence>
<gene>
    <name evidence="3" type="ORF">LQ567_08990</name>
</gene>
<reference evidence="3 4" key="1">
    <citation type="submission" date="2021-11" db="EMBL/GenBank/DDBJ databases">
        <title>Genomic of Niabella pedocola.</title>
        <authorList>
            <person name="Wu T."/>
        </authorList>
    </citation>
    <scope>NUCLEOTIDE SEQUENCE [LARGE SCALE GENOMIC DNA]</scope>
    <source>
        <strain evidence="3 4">JCM 31011</strain>
    </source>
</reference>
<organism evidence="3 4">
    <name type="scientific">Niabella pedocola</name>
    <dbReference type="NCBI Taxonomy" id="1752077"/>
    <lineage>
        <taxon>Bacteria</taxon>
        <taxon>Pseudomonadati</taxon>
        <taxon>Bacteroidota</taxon>
        <taxon>Chitinophagia</taxon>
        <taxon>Chitinophagales</taxon>
        <taxon>Chitinophagaceae</taxon>
        <taxon>Niabella</taxon>
    </lineage>
</organism>
<name>A0ABS8PP82_9BACT</name>
<dbReference type="RefSeq" id="WP_231004165.1">
    <property type="nucleotide sequence ID" value="NZ_JAJNEC010000005.1"/>
</dbReference>
<keyword evidence="1" id="KW-0732">Signal</keyword>
<accession>A0ABS8PP82</accession>
<dbReference type="Pfam" id="PF00903">
    <property type="entry name" value="Glyoxalase"/>
    <property type="match status" value="1"/>
</dbReference>
<feature type="domain" description="VOC" evidence="2">
    <location>
        <begin position="30"/>
        <end position="151"/>
    </location>
</feature>
<evidence type="ECO:0000259" key="2">
    <source>
        <dbReference type="PROSITE" id="PS51819"/>
    </source>
</evidence>
<dbReference type="PANTHER" id="PTHR21366:SF22">
    <property type="entry name" value="VOC DOMAIN-CONTAINING PROTEIN"/>
    <property type="match status" value="1"/>
</dbReference>
<keyword evidence="4" id="KW-1185">Reference proteome</keyword>
<dbReference type="InterPro" id="IPR029068">
    <property type="entry name" value="Glyas_Bleomycin-R_OHBP_Dase"/>
</dbReference>
<feature type="chain" id="PRO_5045168884" evidence="1">
    <location>
        <begin position="21"/>
        <end position="156"/>
    </location>
</feature>
<sequence>MKRVQLILTFIVVTVMNLHAQQSNNRPVVLSNHQAIYVTDLKKAAAFYADIIGLEQVDEPFKIGKHAWFKTGPKTTLHIILGADKPREYFKNNHMCFTVASLDDFIRKLNQHKVPYEDVSGKQGSITTRVDGVKQIWLRDPDNYWIEINNDPSMFE</sequence>
<comment type="caution">
    <text evidence="3">The sequence shown here is derived from an EMBL/GenBank/DDBJ whole genome shotgun (WGS) entry which is preliminary data.</text>
</comment>
<evidence type="ECO:0000313" key="3">
    <source>
        <dbReference type="EMBL" id="MCD2422894.1"/>
    </source>
</evidence>
<evidence type="ECO:0000256" key="1">
    <source>
        <dbReference type="SAM" id="SignalP"/>
    </source>
</evidence>
<dbReference type="InterPro" id="IPR004360">
    <property type="entry name" value="Glyas_Fos-R_dOase_dom"/>
</dbReference>
<dbReference type="PANTHER" id="PTHR21366">
    <property type="entry name" value="GLYOXALASE FAMILY PROTEIN"/>
    <property type="match status" value="1"/>
</dbReference>
<proteinExistence type="predicted"/>
<dbReference type="Gene3D" id="3.10.180.10">
    <property type="entry name" value="2,3-Dihydroxybiphenyl 1,2-Dioxygenase, domain 1"/>
    <property type="match status" value="1"/>
</dbReference>
<protein>
    <submittedName>
        <fullName evidence="3">VOC family protein</fullName>
    </submittedName>
</protein>
<feature type="signal peptide" evidence="1">
    <location>
        <begin position="1"/>
        <end position="20"/>
    </location>
</feature>
<dbReference type="InterPro" id="IPR050383">
    <property type="entry name" value="GlyoxalaseI/FosfomycinResist"/>
</dbReference>
<dbReference type="EMBL" id="JAJNEC010000005">
    <property type="protein sequence ID" value="MCD2422894.1"/>
    <property type="molecule type" value="Genomic_DNA"/>
</dbReference>
<dbReference type="Proteomes" id="UP001199816">
    <property type="component" value="Unassembled WGS sequence"/>
</dbReference>
<dbReference type="PROSITE" id="PS51819">
    <property type="entry name" value="VOC"/>
    <property type="match status" value="1"/>
</dbReference>
<dbReference type="InterPro" id="IPR037523">
    <property type="entry name" value="VOC_core"/>
</dbReference>
<dbReference type="SUPFAM" id="SSF54593">
    <property type="entry name" value="Glyoxalase/Bleomycin resistance protein/Dihydroxybiphenyl dioxygenase"/>
    <property type="match status" value="1"/>
</dbReference>